<reference evidence="2" key="1">
    <citation type="submission" date="2018-08" db="EMBL/GenBank/DDBJ databases">
        <authorList>
            <person name="Kim S.-J."/>
            <person name="Jung G.-Y."/>
        </authorList>
    </citation>
    <scope>NUCLEOTIDE SEQUENCE [LARGE SCALE GENOMIC DNA]</scope>
    <source>
        <strain evidence="2">GY_H</strain>
    </source>
</reference>
<sequence length="171" mass="18462">MENANQEPSKFDLANKILKWPKDHPLLALLAVTTMSLLSFLASGPSGGVEACNDPGVVQTLQNGLTEKMASGADALSKRPEARMFAAVGAPNILNEIKSITATVSAITQTGFDKDNRVRSCEGNVTYASYREAHASVFPLLGTRLCSGTVQFKISRPLDMPKNYSINWQCD</sequence>
<accession>A0A371BAC7</accession>
<comment type="caution">
    <text evidence="1">The sequence shown here is derived from an EMBL/GenBank/DDBJ whole genome shotgun (WGS) entry which is preliminary data.</text>
</comment>
<keyword evidence="2" id="KW-1185">Reference proteome</keyword>
<evidence type="ECO:0000313" key="1">
    <source>
        <dbReference type="EMBL" id="RDV04514.1"/>
    </source>
</evidence>
<gene>
    <name evidence="1" type="ORF">DXH78_08025</name>
</gene>
<name>A0A371BAC7_9BRAD</name>
<evidence type="ECO:0000313" key="2">
    <source>
        <dbReference type="Proteomes" id="UP000263993"/>
    </source>
</evidence>
<dbReference type="Proteomes" id="UP000263993">
    <property type="component" value="Unassembled WGS sequence"/>
</dbReference>
<organism evidence="1 2">
    <name type="scientific">Undibacter mobilis</name>
    <dbReference type="NCBI Taxonomy" id="2292256"/>
    <lineage>
        <taxon>Bacteria</taxon>
        <taxon>Pseudomonadati</taxon>
        <taxon>Pseudomonadota</taxon>
        <taxon>Alphaproteobacteria</taxon>
        <taxon>Hyphomicrobiales</taxon>
        <taxon>Nitrobacteraceae</taxon>
        <taxon>Undibacter</taxon>
    </lineage>
</organism>
<proteinExistence type="predicted"/>
<dbReference type="RefSeq" id="WP_115516539.1">
    <property type="nucleotide sequence ID" value="NZ_QRGO01000001.1"/>
</dbReference>
<protein>
    <submittedName>
        <fullName evidence="1">Uncharacterized protein</fullName>
    </submittedName>
</protein>
<dbReference type="EMBL" id="QRGO01000001">
    <property type="protein sequence ID" value="RDV04514.1"/>
    <property type="molecule type" value="Genomic_DNA"/>
</dbReference>
<dbReference type="AlphaFoldDB" id="A0A371BAC7"/>